<protein>
    <recommendedName>
        <fullName evidence="4">Secreted protein</fullName>
    </recommendedName>
</protein>
<sequence>MLVITERLGWISLSLSRPVSAFGGGRLWRRRTVATAAVFPFPCHIMRRITGTPVVSNQASISHLGQEGPVFNQTNNLIFIFHFFFFFLASVEVVCNWRTDSLIARACARRL</sequence>
<feature type="transmembrane region" description="Helical" evidence="1">
    <location>
        <begin position="77"/>
        <end position="95"/>
    </location>
</feature>
<dbReference type="EMBL" id="JBBPDW010000011">
    <property type="protein sequence ID" value="KAK7548268.1"/>
    <property type="molecule type" value="Genomic_DNA"/>
</dbReference>
<gene>
    <name evidence="2" type="ORF">IWX46DRAFT_52858</name>
</gene>
<keyword evidence="1" id="KW-1133">Transmembrane helix</keyword>
<evidence type="ECO:0000313" key="3">
    <source>
        <dbReference type="Proteomes" id="UP001365128"/>
    </source>
</evidence>
<organism evidence="2 3">
    <name type="scientific">Phyllosticta citricarpa</name>
    <dbReference type="NCBI Taxonomy" id="55181"/>
    <lineage>
        <taxon>Eukaryota</taxon>
        <taxon>Fungi</taxon>
        <taxon>Dikarya</taxon>
        <taxon>Ascomycota</taxon>
        <taxon>Pezizomycotina</taxon>
        <taxon>Dothideomycetes</taxon>
        <taxon>Dothideomycetes incertae sedis</taxon>
        <taxon>Botryosphaeriales</taxon>
        <taxon>Phyllostictaceae</taxon>
        <taxon>Phyllosticta</taxon>
    </lineage>
</organism>
<evidence type="ECO:0000256" key="1">
    <source>
        <dbReference type="SAM" id="Phobius"/>
    </source>
</evidence>
<keyword evidence="1" id="KW-0472">Membrane</keyword>
<dbReference type="Proteomes" id="UP001365128">
    <property type="component" value="Unassembled WGS sequence"/>
</dbReference>
<proteinExistence type="predicted"/>
<comment type="caution">
    <text evidence="2">The sequence shown here is derived from an EMBL/GenBank/DDBJ whole genome shotgun (WGS) entry which is preliminary data.</text>
</comment>
<evidence type="ECO:0000313" key="2">
    <source>
        <dbReference type="EMBL" id="KAK7548268.1"/>
    </source>
</evidence>
<reference evidence="2 3" key="1">
    <citation type="submission" date="2024-04" db="EMBL/GenBank/DDBJ databases">
        <title>Phyllosticta paracitricarpa is synonymous to the EU quarantine fungus P. citricarpa based on phylogenomic analyses.</title>
        <authorList>
            <consortium name="Lawrence Berkeley National Laboratory"/>
            <person name="Van Ingen-Buijs V.A."/>
            <person name="Van Westerhoven A.C."/>
            <person name="Haridas S."/>
            <person name="Skiadas P."/>
            <person name="Martin F."/>
            <person name="Groenewald J.Z."/>
            <person name="Crous P.W."/>
            <person name="Seidl M.F."/>
        </authorList>
    </citation>
    <scope>NUCLEOTIDE SEQUENCE [LARGE SCALE GENOMIC DNA]</scope>
    <source>
        <strain evidence="2 3">CBS 122670</strain>
    </source>
</reference>
<name>A0ABR1MFZ8_9PEZI</name>
<evidence type="ECO:0008006" key="4">
    <source>
        <dbReference type="Google" id="ProtNLM"/>
    </source>
</evidence>
<accession>A0ABR1MFZ8</accession>
<keyword evidence="1" id="KW-0812">Transmembrane</keyword>
<keyword evidence="3" id="KW-1185">Reference proteome</keyword>